<keyword evidence="2" id="KW-1185">Reference proteome</keyword>
<protein>
    <recommendedName>
        <fullName evidence="3">F-box domain-containing protein</fullName>
    </recommendedName>
</protein>
<proteinExistence type="predicted"/>
<dbReference type="EMBL" id="JALJOQ010000048">
    <property type="protein sequence ID" value="KAK9804671.1"/>
    <property type="molecule type" value="Genomic_DNA"/>
</dbReference>
<dbReference type="AlphaFoldDB" id="A0AAW1P627"/>
<accession>A0AAW1P627</accession>
<evidence type="ECO:0008006" key="3">
    <source>
        <dbReference type="Google" id="ProtNLM"/>
    </source>
</evidence>
<evidence type="ECO:0000313" key="1">
    <source>
        <dbReference type="EMBL" id="KAK9804671.1"/>
    </source>
</evidence>
<name>A0AAW1P627_9CHLO</name>
<evidence type="ECO:0000313" key="2">
    <source>
        <dbReference type="Proteomes" id="UP001465755"/>
    </source>
</evidence>
<dbReference type="CDD" id="cd09917">
    <property type="entry name" value="F-box_SF"/>
    <property type="match status" value="1"/>
</dbReference>
<gene>
    <name evidence="1" type="ORF">WJX73_008302</name>
</gene>
<dbReference type="Proteomes" id="UP001465755">
    <property type="component" value="Unassembled WGS sequence"/>
</dbReference>
<comment type="caution">
    <text evidence="1">The sequence shown here is derived from an EMBL/GenBank/DDBJ whole genome shotgun (WGS) entry which is preliminary data.</text>
</comment>
<reference evidence="1 2" key="1">
    <citation type="journal article" date="2024" name="Nat. Commun.">
        <title>Phylogenomics reveals the evolutionary origins of lichenization in chlorophyte algae.</title>
        <authorList>
            <person name="Puginier C."/>
            <person name="Libourel C."/>
            <person name="Otte J."/>
            <person name="Skaloud P."/>
            <person name="Haon M."/>
            <person name="Grisel S."/>
            <person name="Petersen M."/>
            <person name="Berrin J.G."/>
            <person name="Delaux P.M."/>
            <person name="Dal Grande F."/>
            <person name="Keller J."/>
        </authorList>
    </citation>
    <scope>NUCLEOTIDE SEQUENCE [LARGE SCALE GENOMIC DNA]</scope>
    <source>
        <strain evidence="1 2">SAG 2036</strain>
    </source>
</reference>
<sequence>MGELLSSPDLENILGQHICSKLLPQDIQALGQTCKRLRQLVFEYLPASTWESVATIALPAAHPLLPLSGTQVCICLERIARFKQVLPEPDSIGVWDGPQDEFNSDSAINHQGTQIITRKGEAITLYDINLDDHPASLNPICAFKPEAIDRDEVEQSDVNFTWSPDDRYGDS</sequence>
<organism evidence="1 2">
    <name type="scientific">Symbiochloris irregularis</name>
    <dbReference type="NCBI Taxonomy" id="706552"/>
    <lineage>
        <taxon>Eukaryota</taxon>
        <taxon>Viridiplantae</taxon>
        <taxon>Chlorophyta</taxon>
        <taxon>core chlorophytes</taxon>
        <taxon>Trebouxiophyceae</taxon>
        <taxon>Trebouxiales</taxon>
        <taxon>Trebouxiaceae</taxon>
        <taxon>Symbiochloris</taxon>
    </lineage>
</organism>